<name>X1FRS5_9ZZZZ</name>
<gene>
    <name evidence="1" type="ORF">S03H2_39108</name>
</gene>
<dbReference type="EMBL" id="BARU01024151">
    <property type="protein sequence ID" value="GAH47682.1"/>
    <property type="molecule type" value="Genomic_DNA"/>
</dbReference>
<sequence>IHNEALEPEDFIGIQYLVELPVYAINGHITDSSSGEGLPGTVVTADPGNFAVVTDSNGDFTIDLPMEGEFTVSINKSNYTSTSEQGVVVAADVPVTLNAALESLSLSPIIADYHFDGDGKDASVNGYDLIVNDVVTWTDGIQGKAAVLDSLYEKTPGIMAFETSTRGLIYPGNGDITCEILMDIHEPEGAIPNFGFGNHSYGFSASWYKSEYKIHVYLVNDDGRLEITIPGDDYISEWTHFAIVYRYKQSCQLYINGELIAEQETDLVPAMYPREP</sequence>
<dbReference type="GO" id="GO:0030246">
    <property type="term" value="F:carbohydrate binding"/>
    <property type="evidence" value="ECO:0007669"/>
    <property type="project" value="InterPro"/>
</dbReference>
<accession>X1FRS5</accession>
<dbReference type="Gene3D" id="2.60.40.1120">
    <property type="entry name" value="Carboxypeptidase-like, regulatory domain"/>
    <property type="match status" value="1"/>
</dbReference>
<feature type="non-terminal residue" evidence="1">
    <location>
        <position position="1"/>
    </location>
</feature>
<dbReference type="Gene3D" id="2.60.120.200">
    <property type="match status" value="1"/>
</dbReference>
<reference evidence="1" key="1">
    <citation type="journal article" date="2014" name="Front. Microbiol.">
        <title>High frequency of phylogenetically diverse reductive dehalogenase-homologous genes in deep subseafloor sedimentary metagenomes.</title>
        <authorList>
            <person name="Kawai M."/>
            <person name="Futagami T."/>
            <person name="Toyoda A."/>
            <person name="Takaki Y."/>
            <person name="Nishi S."/>
            <person name="Hori S."/>
            <person name="Arai W."/>
            <person name="Tsubouchi T."/>
            <person name="Morono Y."/>
            <person name="Uchiyama I."/>
            <person name="Ito T."/>
            <person name="Fujiyama A."/>
            <person name="Inagaki F."/>
            <person name="Takami H."/>
        </authorList>
    </citation>
    <scope>NUCLEOTIDE SEQUENCE</scope>
    <source>
        <strain evidence="1">Expedition CK06-06</strain>
    </source>
</reference>
<comment type="caution">
    <text evidence="1">The sequence shown here is derived from an EMBL/GenBank/DDBJ whole genome shotgun (WGS) entry which is preliminary data.</text>
</comment>
<feature type="non-terminal residue" evidence="1">
    <location>
        <position position="276"/>
    </location>
</feature>
<dbReference type="Pfam" id="PF13620">
    <property type="entry name" value="CarboxypepD_reg"/>
    <property type="match status" value="1"/>
</dbReference>
<organism evidence="1">
    <name type="scientific">marine sediment metagenome</name>
    <dbReference type="NCBI Taxonomy" id="412755"/>
    <lineage>
        <taxon>unclassified sequences</taxon>
        <taxon>metagenomes</taxon>
        <taxon>ecological metagenomes</taxon>
    </lineage>
</organism>
<evidence type="ECO:0000313" key="1">
    <source>
        <dbReference type="EMBL" id="GAH47682.1"/>
    </source>
</evidence>
<proteinExistence type="predicted"/>
<protein>
    <recommendedName>
        <fullName evidence="2">LamG-like jellyroll fold domain-containing protein</fullName>
    </recommendedName>
</protein>
<dbReference type="SUPFAM" id="SSF49452">
    <property type="entry name" value="Starch-binding domain-like"/>
    <property type="match status" value="1"/>
</dbReference>
<dbReference type="InterPro" id="IPR013320">
    <property type="entry name" value="ConA-like_dom_sf"/>
</dbReference>
<dbReference type="InterPro" id="IPR013784">
    <property type="entry name" value="Carb-bd-like_fold"/>
</dbReference>
<dbReference type="AlphaFoldDB" id="X1FRS5"/>
<evidence type="ECO:0008006" key="2">
    <source>
        <dbReference type="Google" id="ProtNLM"/>
    </source>
</evidence>
<dbReference type="SUPFAM" id="SSF49899">
    <property type="entry name" value="Concanavalin A-like lectins/glucanases"/>
    <property type="match status" value="1"/>
</dbReference>